<dbReference type="AlphaFoldDB" id="A0A8F9TW99"/>
<evidence type="ECO:0000313" key="1">
    <source>
        <dbReference type="EMBL" id="QYM80250.1"/>
    </source>
</evidence>
<dbReference type="KEGG" id="ole:K0B96_06450"/>
<organism evidence="1 2">
    <name type="scientific">Horticoccus luteus</name>
    <dbReference type="NCBI Taxonomy" id="2862869"/>
    <lineage>
        <taxon>Bacteria</taxon>
        <taxon>Pseudomonadati</taxon>
        <taxon>Verrucomicrobiota</taxon>
        <taxon>Opitutia</taxon>
        <taxon>Opitutales</taxon>
        <taxon>Opitutaceae</taxon>
        <taxon>Horticoccus</taxon>
    </lineage>
</organism>
<gene>
    <name evidence="1" type="ORF">K0B96_06450</name>
</gene>
<accession>A0A8F9TW99</accession>
<sequence length="93" mass="10580">MDETSPTTKRWVIIATEWGGDALHGQFIPPENRPSVFQSSREQAEAELLRLEQRHHKGFQLFEAVAFAERFGGPQRITDPDDTPSAYVVEIIK</sequence>
<keyword evidence="2" id="KW-1185">Reference proteome</keyword>
<dbReference type="RefSeq" id="WP_220165166.1">
    <property type="nucleotide sequence ID" value="NZ_CP080507.1"/>
</dbReference>
<name>A0A8F9TW99_9BACT</name>
<reference evidence="1" key="1">
    <citation type="submission" date="2021-08" db="EMBL/GenBank/DDBJ databases">
        <title>Genome of a novel bacterium of the phylum Verrucomicrobia, Oleiharenicola sp. KSB-15.</title>
        <authorList>
            <person name="Chung J.-H."/>
            <person name="Ahn J.-H."/>
            <person name="Yoon Y."/>
            <person name="Kim D.-Y."/>
            <person name="An S.-H."/>
            <person name="Park I."/>
            <person name="Yeon J."/>
        </authorList>
    </citation>
    <scope>NUCLEOTIDE SEQUENCE</scope>
    <source>
        <strain evidence="1">KSB-15</strain>
    </source>
</reference>
<dbReference type="EMBL" id="CP080507">
    <property type="protein sequence ID" value="QYM80250.1"/>
    <property type="molecule type" value="Genomic_DNA"/>
</dbReference>
<dbReference type="Proteomes" id="UP000825051">
    <property type="component" value="Chromosome"/>
</dbReference>
<protein>
    <submittedName>
        <fullName evidence="1">Uncharacterized protein</fullName>
    </submittedName>
</protein>
<evidence type="ECO:0000313" key="2">
    <source>
        <dbReference type="Proteomes" id="UP000825051"/>
    </source>
</evidence>
<proteinExistence type="predicted"/>